<feature type="region of interest" description="Disordered" evidence="1">
    <location>
        <begin position="36"/>
        <end position="91"/>
    </location>
</feature>
<name>A0A420HUH0_9PEZI</name>
<organism evidence="2 3">
    <name type="scientific">Golovinomyces cichoracearum</name>
    <dbReference type="NCBI Taxonomy" id="62708"/>
    <lineage>
        <taxon>Eukaryota</taxon>
        <taxon>Fungi</taxon>
        <taxon>Dikarya</taxon>
        <taxon>Ascomycota</taxon>
        <taxon>Pezizomycotina</taxon>
        <taxon>Leotiomycetes</taxon>
        <taxon>Erysiphales</taxon>
        <taxon>Erysiphaceae</taxon>
        <taxon>Golovinomyces</taxon>
    </lineage>
</organism>
<comment type="caution">
    <text evidence="2">The sequence shown here is derived from an EMBL/GenBank/DDBJ whole genome shotgun (WGS) entry which is preliminary data.</text>
</comment>
<evidence type="ECO:0000313" key="3">
    <source>
        <dbReference type="Proteomes" id="UP000285405"/>
    </source>
</evidence>
<sequence>MEKYQNIRLAIGDKNVAKMIQSEIESQRKVSILDAFEESSDSDTSKTESGGSESECSEEDEKDILQETKSQDTIPGKDTVTDVTKKGQNRI</sequence>
<proteinExistence type="predicted"/>
<protein>
    <submittedName>
        <fullName evidence="2">Uncharacterized protein</fullName>
    </submittedName>
</protein>
<evidence type="ECO:0000313" key="2">
    <source>
        <dbReference type="EMBL" id="RKF61019.1"/>
    </source>
</evidence>
<dbReference type="AlphaFoldDB" id="A0A420HUH0"/>
<gene>
    <name evidence="2" type="ORF">GcC1_160008</name>
</gene>
<accession>A0A420HUH0</accession>
<reference evidence="2 3" key="1">
    <citation type="journal article" date="2018" name="BMC Genomics">
        <title>Comparative genome analyses reveal sequence features reflecting distinct modes of host-adaptation between dicot and monocot powdery mildew.</title>
        <authorList>
            <person name="Wu Y."/>
            <person name="Ma X."/>
            <person name="Pan Z."/>
            <person name="Kale S.D."/>
            <person name="Song Y."/>
            <person name="King H."/>
            <person name="Zhang Q."/>
            <person name="Presley C."/>
            <person name="Deng X."/>
            <person name="Wei C.I."/>
            <person name="Xiao S."/>
        </authorList>
    </citation>
    <scope>NUCLEOTIDE SEQUENCE [LARGE SCALE GENOMIC DNA]</scope>
    <source>
        <strain evidence="2">UCSC1</strain>
    </source>
</reference>
<evidence type="ECO:0000256" key="1">
    <source>
        <dbReference type="SAM" id="MobiDB-lite"/>
    </source>
</evidence>
<dbReference type="EMBL" id="MCBR01016034">
    <property type="protein sequence ID" value="RKF61019.1"/>
    <property type="molecule type" value="Genomic_DNA"/>
</dbReference>
<dbReference type="Proteomes" id="UP000285405">
    <property type="component" value="Unassembled WGS sequence"/>
</dbReference>